<dbReference type="Proteomes" id="UP001187531">
    <property type="component" value="Unassembled WGS sequence"/>
</dbReference>
<accession>A0AA88H913</accession>
<name>A0AA88H913_ARTSF</name>
<protein>
    <submittedName>
        <fullName evidence="1">Uncharacterized protein</fullName>
    </submittedName>
</protein>
<evidence type="ECO:0000313" key="1">
    <source>
        <dbReference type="EMBL" id="KAK2704493.1"/>
    </source>
</evidence>
<comment type="caution">
    <text evidence="1">The sequence shown here is derived from an EMBL/GenBank/DDBJ whole genome shotgun (WGS) entry which is preliminary data.</text>
</comment>
<proteinExistence type="predicted"/>
<dbReference type="EMBL" id="JAVRJZ010000021">
    <property type="protein sequence ID" value="KAK2704493.1"/>
    <property type="molecule type" value="Genomic_DNA"/>
</dbReference>
<keyword evidence="2" id="KW-1185">Reference proteome</keyword>
<evidence type="ECO:0000313" key="2">
    <source>
        <dbReference type="Proteomes" id="UP001187531"/>
    </source>
</evidence>
<gene>
    <name evidence="1" type="ORF">QYM36_016777</name>
</gene>
<reference evidence="1" key="1">
    <citation type="submission" date="2023-07" db="EMBL/GenBank/DDBJ databases">
        <title>Chromosome-level genome assembly of Artemia franciscana.</title>
        <authorList>
            <person name="Jo E."/>
        </authorList>
    </citation>
    <scope>NUCLEOTIDE SEQUENCE</scope>
    <source>
        <tissue evidence="1">Whole body</tissue>
    </source>
</reference>
<organism evidence="1 2">
    <name type="scientific">Artemia franciscana</name>
    <name type="common">Brine shrimp</name>
    <name type="synonym">Artemia sanfranciscana</name>
    <dbReference type="NCBI Taxonomy" id="6661"/>
    <lineage>
        <taxon>Eukaryota</taxon>
        <taxon>Metazoa</taxon>
        <taxon>Ecdysozoa</taxon>
        <taxon>Arthropoda</taxon>
        <taxon>Crustacea</taxon>
        <taxon>Branchiopoda</taxon>
        <taxon>Anostraca</taxon>
        <taxon>Artemiidae</taxon>
        <taxon>Artemia</taxon>
    </lineage>
</organism>
<sequence>MNHASYGENFHKRLKVSAFEDKKPPKDVKTYIEELIKYEAKVLRFKECSKWEPPKFPVKGGLLKENGFPGRKIILDIMVKLKDKRIDTDSNIIAYDLLRMTPDILGEISRRRSNN</sequence>
<dbReference type="AlphaFoldDB" id="A0AA88H913"/>